<keyword evidence="6" id="KW-1185">Reference proteome</keyword>
<dbReference type="InterPro" id="IPR020449">
    <property type="entry name" value="Tscrpt_reg_AraC-type_HTH"/>
</dbReference>
<dbReference type="GO" id="GO:0003700">
    <property type="term" value="F:DNA-binding transcription factor activity"/>
    <property type="evidence" value="ECO:0007669"/>
    <property type="project" value="InterPro"/>
</dbReference>
<dbReference type="EMBL" id="PYMJ01000013">
    <property type="protein sequence ID" value="PSU47749.1"/>
    <property type="molecule type" value="Genomic_DNA"/>
</dbReference>
<dbReference type="PANTHER" id="PTHR47894">
    <property type="entry name" value="HTH-TYPE TRANSCRIPTIONAL REGULATOR GADX"/>
    <property type="match status" value="1"/>
</dbReference>
<keyword evidence="1" id="KW-0805">Transcription regulation</keyword>
<dbReference type="Gene3D" id="1.10.10.60">
    <property type="entry name" value="Homeodomain-like"/>
    <property type="match status" value="1"/>
</dbReference>
<dbReference type="InterPro" id="IPR009057">
    <property type="entry name" value="Homeodomain-like_sf"/>
</dbReference>
<dbReference type="PANTHER" id="PTHR47894:SF1">
    <property type="entry name" value="HTH-TYPE TRANSCRIPTIONAL REGULATOR VQSM"/>
    <property type="match status" value="1"/>
</dbReference>
<dbReference type="InterPro" id="IPR018060">
    <property type="entry name" value="HTH_AraC"/>
</dbReference>
<keyword evidence="3" id="KW-0804">Transcription</keyword>
<feature type="domain" description="HTH araC/xylS-type" evidence="4">
    <location>
        <begin position="249"/>
        <end position="330"/>
    </location>
</feature>
<organism evidence="5 6">
    <name type="scientific">Photobacterium frigidiphilum</name>
    <dbReference type="NCBI Taxonomy" id="264736"/>
    <lineage>
        <taxon>Bacteria</taxon>
        <taxon>Pseudomonadati</taxon>
        <taxon>Pseudomonadota</taxon>
        <taxon>Gammaproteobacteria</taxon>
        <taxon>Vibrionales</taxon>
        <taxon>Vibrionaceae</taxon>
        <taxon>Photobacterium</taxon>
    </lineage>
</organism>
<dbReference type="OrthoDB" id="6252225at2"/>
<dbReference type="PRINTS" id="PR00032">
    <property type="entry name" value="HTHARAC"/>
</dbReference>
<dbReference type="SUPFAM" id="SSF46689">
    <property type="entry name" value="Homeodomain-like"/>
    <property type="match status" value="1"/>
</dbReference>
<dbReference type="AlphaFoldDB" id="A0A2T3JFM9"/>
<dbReference type="GO" id="GO:0000976">
    <property type="term" value="F:transcription cis-regulatory region binding"/>
    <property type="evidence" value="ECO:0007669"/>
    <property type="project" value="TreeGrafter"/>
</dbReference>
<evidence type="ECO:0000259" key="4">
    <source>
        <dbReference type="PROSITE" id="PS01124"/>
    </source>
</evidence>
<evidence type="ECO:0000256" key="3">
    <source>
        <dbReference type="ARBA" id="ARBA00023163"/>
    </source>
</evidence>
<name>A0A2T3JFM9_9GAMM</name>
<dbReference type="PROSITE" id="PS01124">
    <property type="entry name" value="HTH_ARAC_FAMILY_2"/>
    <property type="match status" value="1"/>
</dbReference>
<dbReference type="Pfam" id="PF12625">
    <property type="entry name" value="Arabinose_bd"/>
    <property type="match status" value="1"/>
</dbReference>
<dbReference type="SMART" id="SM00342">
    <property type="entry name" value="HTH_ARAC"/>
    <property type="match status" value="1"/>
</dbReference>
<comment type="caution">
    <text evidence="5">The sequence shown here is derived from an EMBL/GenBank/DDBJ whole genome shotgun (WGS) entry which is preliminary data.</text>
</comment>
<evidence type="ECO:0000256" key="2">
    <source>
        <dbReference type="ARBA" id="ARBA00023125"/>
    </source>
</evidence>
<proteinExistence type="predicted"/>
<dbReference type="Proteomes" id="UP000240987">
    <property type="component" value="Unassembled WGS sequence"/>
</dbReference>
<evidence type="ECO:0000256" key="1">
    <source>
        <dbReference type="ARBA" id="ARBA00023015"/>
    </source>
</evidence>
<reference evidence="5 6" key="1">
    <citation type="submission" date="2018-01" db="EMBL/GenBank/DDBJ databases">
        <title>Whole genome sequencing of Histamine producing bacteria.</title>
        <authorList>
            <person name="Butler K."/>
        </authorList>
    </citation>
    <scope>NUCLEOTIDE SEQUENCE [LARGE SCALE GENOMIC DNA]</scope>
    <source>
        <strain evidence="5 6">JCM 12947</strain>
    </source>
</reference>
<dbReference type="GO" id="GO:0005829">
    <property type="term" value="C:cytosol"/>
    <property type="evidence" value="ECO:0007669"/>
    <property type="project" value="TreeGrafter"/>
</dbReference>
<keyword evidence="2" id="KW-0238">DNA-binding</keyword>
<protein>
    <submittedName>
        <fullName evidence="5">AraC family transcriptional regulator</fullName>
    </submittedName>
</protein>
<sequence length="337" mass="38780">MIDIPFIRTTFLLPLIAGIEKHFGITSNDLGIPKRIIDEPMSLIPLSEVMIWLEKIERKTNNPAYMIDIASELKFSNMGYIGEWFLSCPDLSLAFRRINYGTSCLQSGTTFHGEQSGKMIKWCYNSSKAKGRARLHDSLRVAIMYMHALRYYMGEKYCPISVEISGPPCGKGKAEAFFGCNIQWNAPETKVWIDMAILVTGNKKEFSVTRPIMMSNLQLDDLLNMPQPQDTAKVIFELVNYARYYGRPNVDFVAKLIGLSRQQLQRRLHEYGWNFTVITSYVLCNLAIKYMMEGMKIADIAKELGYTNTQSFSKAFQKYRGVTPYEYQQKLLERSRH</sequence>
<evidence type="ECO:0000313" key="6">
    <source>
        <dbReference type="Proteomes" id="UP000240987"/>
    </source>
</evidence>
<dbReference type="Pfam" id="PF12833">
    <property type="entry name" value="HTH_18"/>
    <property type="match status" value="1"/>
</dbReference>
<evidence type="ECO:0000313" key="5">
    <source>
        <dbReference type="EMBL" id="PSU47749.1"/>
    </source>
</evidence>
<dbReference type="RefSeq" id="WP_107243370.1">
    <property type="nucleotide sequence ID" value="NZ_PYMJ01000013.1"/>
</dbReference>
<dbReference type="InterPro" id="IPR032687">
    <property type="entry name" value="AraC-type_N"/>
</dbReference>
<accession>A0A2T3JFM9</accession>
<gene>
    <name evidence="5" type="ORF">C9J12_14505</name>
</gene>